<dbReference type="EMBL" id="JBCEZU010000078">
    <property type="protein sequence ID" value="KAK9532956.1"/>
    <property type="molecule type" value="Genomic_DNA"/>
</dbReference>
<keyword evidence="2" id="KW-1185">Reference proteome</keyword>
<comment type="caution">
    <text evidence="1">The sequence shown here is derived from an EMBL/GenBank/DDBJ whole genome shotgun (WGS) entry which is preliminary data.</text>
</comment>
<reference evidence="1 2" key="1">
    <citation type="journal article" date="2024" name="Genome Biol. Evol.">
        <title>Chromosome-level genome assembly of the viviparous eelpout Zoarces viviparus.</title>
        <authorList>
            <person name="Fuhrmann N."/>
            <person name="Brasseur M.V."/>
            <person name="Bakowski C.E."/>
            <person name="Podsiadlowski L."/>
            <person name="Prost S."/>
            <person name="Krehenwinkel H."/>
            <person name="Mayer C."/>
        </authorList>
    </citation>
    <scope>NUCLEOTIDE SEQUENCE [LARGE SCALE GENOMIC DNA]</scope>
    <source>
        <strain evidence="1">NO-MEL_2022_Ind0_liver</strain>
    </source>
</reference>
<protein>
    <submittedName>
        <fullName evidence="1">Uncharacterized protein</fullName>
    </submittedName>
</protein>
<gene>
    <name evidence="1" type="ORF">VZT92_010313</name>
</gene>
<evidence type="ECO:0000313" key="2">
    <source>
        <dbReference type="Proteomes" id="UP001488805"/>
    </source>
</evidence>
<sequence>MSSWSCSCAAPMGSDQSQSWVHQWEQEKEYIVAWCKPNELLLTFYRTNPPLTPASIQEQNPEVSSE</sequence>
<dbReference type="AlphaFoldDB" id="A0AAW1FDN6"/>
<proteinExistence type="predicted"/>
<organism evidence="1 2">
    <name type="scientific">Zoarces viviparus</name>
    <name type="common">Viviparous eelpout</name>
    <name type="synonym">Blennius viviparus</name>
    <dbReference type="NCBI Taxonomy" id="48416"/>
    <lineage>
        <taxon>Eukaryota</taxon>
        <taxon>Metazoa</taxon>
        <taxon>Chordata</taxon>
        <taxon>Craniata</taxon>
        <taxon>Vertebrata</taxon>
        <taxon>Euteleostomi</taxon>
        <taxon>Actinopterygii</taxon>
        <taxon>Neopterygii</taxon>
        <taxon>Teleostei</taxon>
        <taxon>Neoteleostei</taxon>
        <taxon>Acanthomorphata</taxon>
        <taxon>Eupercaria</taxon>
        <taxon>Perciformes</taxon>
        <taxon>Cottioidei</taxon>
        <taxon>Zoarcales</taxon>
        <taxon>Zoarcidae</taxon>
        <taxon>Zoarcinae</taxon>
        <taxon>Zoarces</taxon>
    </lineage>
</organism>
<dbReference type="Proteomes" id="UP001488805">
    <property type="component" value="Unassembled WGS sequence"/>
</dbReference>
<accession>A0AAW1FDN6</accession>
<evidence type="ECO:0000313" key="1">
    <source>
        <dbReference type="EMBL" id="KAK9532956.1"/>
    </source>
</evidence>
<name>A0AAW1FDN6_ZOAVI</name>